<sequence>MLPILSPLEKEKVEEILQKEIQLINKLRDYEQSIQPLV</sequence>
<proteinExistence type="predicted"/>
<accession>B4VTG3</accession>
<organism evidence="1 2">
    <name type="scientific">Coleofasciculus chthonoplastes PCC 7420</name>
    <dbReference type="NCBI Taxonomy" id="118168"/>
    <lineage>
        <taxon>Bacteria</taxon>
        <taxon>Bacillati</taxon>
        <taxon>Cyanobacteriota</taxon>
        <taxon>Cyanophyceae</taxon>
        <taxon>Coleofasciculales</taxon>
        <taxon>Coleofasciculaceae</taxon>
        <taxon>Coleofasciculus</taxon>
    </lineage>
</organism>
<evidence type="ECO:0000313" key="2">
    <source>
        <dbReference type="Proteomes" id="UP000003835"/>
    </source>
</evidence>
<dbReference type="HOGENOM" id="CLU_3326741_0_0_3"/>
<name>B4VTG3_9CYAN</name>
<reference evidence="1 2" key="1">
    <citation type="submission" date="2008-07" db="EMBL/GenBank/DDBJ databases">
        <authorList>
            <person name="Tandeau de Marsac N."/>
            <person name="Ferriera S."/>
            <person name="Johnson J."/>
            <person name="Kravitz S."/>
            <person name="Beeson K."/>
            <person name="Sutton G."/>
            <person name="Rogers Y.-H."/>
            <person name="Friedman R."/>
            <person name="Frazier M."/>
            <person name="Venter J.C."/>
        </authorList>
    </citation>
    <scope>NUCLEOTIDE SEQUENCE [LARGE SCALE GENOMIC DNA]</scope>
    <source>
        <strain evidence="1 2">PCC 7420</strain>
    </source>
</reference>
<gene>
    <name evidence="1" type="ORF">MC7420_6188</name>
</gene>
<dbReference type="AlphaFoldDB" id="B4VTG3"/>
<protein>
    <submittedName>
        <fullName evidence="1">Uncharacterized protein</fullName>
    </submittedName>
</protein>
<evidence type="ECO:0000313" key="1">
    <source>
        <dbReference type="EMBL" id="EDX74710.1"/>
    </source>
</evidence>
<keyword evidence="2" id="KW-1185">Reference proteome</keyword>
<dbReference type="Proteomes" id="UP000003835">
    <property type="component" value="Unassembled WGS sequence"/>
</dbReference>
<dbReference type="EMBL" id="DS989852">
    <property type="protein sequence ID" value="EDX74710.1"/>
    <property type="molecule type" value="Genomic_DNA"/>
</dbReference>